<dbReference type="EMBL" id="HG964446">
    <property type="protein sequence ID" value="CDO88755.1"/>
    <property type="molecule type" value="Genomic_DNA"/>
</dbReference>
<reference evidence="1" key="2">
    <citation type="submission" date="2014-04" db="EMBL/GenBank/DDBJ databases">
        <authorList>
            <person name="Urmite Genomes U."/>
        </authorList>
    </citation>
    <scope>NUCLEOTIDE SEQUENCE</scope>
    <source>
        <strain evidence="1">DSM 44626</strain>
    </source>
</reference>
<reference evidence="1" key="1">
    <citation type="journal article" date="2014" name="Genome Announc.">
        <title>Draft Genome Sequence of Mycobacterium triplex DSM 44626.</title>
        <authorList>
            <person name="Sassi M."/>
            <person name="Croce O."/>
            <person name="Robert C."/>
            <person name="Raoult D."/>
            <person name="Drancourt M."/>
        </authorList>
    </citation>
    <scope>NUCLEOTIDE SEQUENCE [LARGE SCALE GENOMIC DNA]</scope>
    <source>
        <strain evidence="1">DSM 44626</strain>
    </source>
</reference>
<dbReference type="AlphaFoldDB" id="A0A024JY71"/>
<evidence type="ECO:0000313" key="2">
    <source>
        <dbReference type="EMBL" id="ORX00368.1"/>
    </source>
</evidence>
<organism evidence="1">
    <name type="scientific">Mycobacterium triplex</name>
    <dbReference type="NCBI Taxonomy" id="47839"/>
    <lineage>
        <taxon>Bacteria</taxon>
        <taxon>Bacillati</taxon>
        <taxon>Actinomycetota</taxon>
        <taxon>Actinomycetes</taxon>
        <taxon>Mycobacteriales</taxon>
        <taxon>Mycobacteriaceae</taxon>
        <taxon>Mycobacterium</taxon>
        <taxon>Mycobacterium simiae complex</taxon>
    </lineage>
</organism>
<accession>A0A024JY71</accession>
<dbReference type="Proteomes" id="UP000193710">
    <property type="component" value="Unassembled WGS sequence"/>
</dbReference>
<sequence>MTIIFQFGTGDGRGMLVPGTGDAVAARDFWAAAGPVAHQAFNAQPGREFQEIYRHANVCEQKFRITDINLANIDRLFACRRT</sequence>
<dbReference type="EMBL" id="LQPY01000036">
    <property type="protein sequence ID" value="ORX00368.1"/>
    <property type="molecule type" value="Genomic_DNA"/>
</dbReference>
<proteinExistence type="predicted"/>
<gene>
    <name evidence="1" type="primary">esxN_2</name>
    <name evidence="2" type="ORF">AWC29_25440</name>
    <name evidence="1" type="ORF">BN973_03125</name>
</gene>
<reference evidence="2 3" key="3">
    <citation type="submission" date="2016-01" db="EMBL/GenBank/DDBJ databases">
        <title>The new phylogeny of the genus Mycobacterium.</title>
        <authorList>
            <person name="Tarcisio F."/>
            <person name="Conor M."/>
            <person name="Antonella G."/>
            <person name="Elisabetta G."/>
            <person name="Giulia F.S."/>
            <person name="Sara T."/>
            <person name="Anna F."/>
            <person name="Clotilde B."/>
            <person name="Roberto B."/>
            <person name="Veronica D.S."/>
            <person name="Fabio R."/>
            <person name="Monica P."/>
            <person name="Olivier J."/>
            <person name="Enrico T."/>
            <person name="Nicola S."/>
        </authorList>
    </citation>
    <scope>NUCLEOTIDE SEQUENCE [LARGE SCALE GENOMIC DNA]</scope>
    <source>
        <strain evidence="2 3">DSM 44626</strain>
    </source>
</reference>
<dbReference type="Gene3D" id="1.10.287.1060">
    <property type="entry name" value="ESAT-6-like"/>
    <property type="match status" value="1"/>
</dbReference>
<evidence type="ECO:0000313" key="3">
    <source>
        <dbReference type="Proteomes" id="UP000193710"/>
    </source>
</evidence>
<dbReference type="Proteomes" id="UP000028880">
    <property type="component" value="Unassembled WGS sequence"/>
</dbReference>
<dbReference type="RefSeq" id="WP_036469103.1">
    <property type="nucleotide sequence ID" value="NZ_HG964446.1"/>
</dbReference>
<dbReference type="HOGENOM" id="CLU_2554679_0_0_11"/>
<dbReference type="STRING" id="47839.BN973_03125"/>
<keyword evidence="3" id="KW-1185">Reference proteome</keyword>
<evidence type="ECO:0000313" key="1">
    <source>
        <dbReference type="EMBL" id="CDO88755.1"/>
    </source>
</evidence>
<protein>
    <submittedName>
        <fullName evidence="1">EsaT-6 like protein EsxN</fullName>
    </submittedName>
</protein>
<name>A0A024JY71_9MYCO</name>